<dbReference type="GO" id="GO:0006950">
    <property type="term" value="P:response to stress"/>
    <property type="evidence" value="ECO:0007669"/>
    <property type="project" value="TreeGrafter"/>
</dbReference>
<dbReference type="SMART" id="SM00347">
    <property type="entry name" value="HTH_MARR"/>
    <property type="match status" value="1"/>
</dbReference>
<dbReference type="Gene3D" id="1.10.10.10">
    <property type="entry name" value="Winged helix-like DNA-binding domain superfamily/Winged helix DNA-binding domain"/>
    <property type="match status" value="1"/>
</dbReference>
<accession>A0AAE3MZM0</accession>
<dbReference type="InterPro" id="IPR000835">
    <property type="entry name" value="HTH_MarR-typ"/>
</dbReference>
<evidence type="ECO:0000259" key="1">
    <source>
        <dbReference type="PROSITE" id="PS50995"/>
    </source>
</evidence>
<evidence type="ECO:0000313" key="3">
    <source>
        <dbReference type="Proteomes" id="UP001208771"/>
    </source>
</evidence>
<dbReference type="InterPro" id="IPR039422">
    <property type="entry name" value="MarR/SlyA-like"/>
</dbReference>
<name>A0AAE3MZM0_9HYPH</name>
<dbReference type="RefSeq" id="WP_306410788.1">
    <property type="nucleotide sequence ID" value="NZ_JANFPI010000002.1"/>
</dbReference>
<gene>
    <name evidence="2" type="ORF">NOF55_07855</name>
</gene>
<dbReference type="Proteomes" id="UP001208771">
    <property type="component" value="Unassembled WGS sequence"/>
</dbReference>
<dbReference type="SUPFAM" id="SSF46785">
    <property type="entry name" value="Winged helix' DNA-binding domain"/>
    <property type="match status" value="1"/>
</dbReference>
<keyword evidence="3" id="KW-1185">Reference proteome</keyword>
<dbReference type="PRINTS" id="PR00598">
    <property type="entry name" value="HTHMARR"/>
</dbReference>
<dbReference type="InterPro" id="IPR036388">
    <property type="entry name" value="WH-like_DNA-bd_sf"/>
</dbReference>
<dbReference type="InterPro" id="IPR036390">
    <property type="entry name" value="WH_DNA-bd_sf"/>
</dbReference>
<reference evidence="2" key="1">
    <citation type="submission" date="2022-07" db="EMBL/GenBank/DDBJ databases">
        <title>Ectorhizobium quercum gen.nov., sp. nov.</title>
        <authorList>
            <person name="Ma T."/>
            <person name="Li Y."/>
        </authorList>
    </citation>
    <scope>NUCLEOTIDE SEQUENCE</scope>
    <source>
        <strain evidence="2">BDR2-2</strain>
    </source>
</reference>
<feature type="domain" description="HTH marR-type" evidence="1">
    <location>
        <begin position="41"/>
        <end position="176"/>
    </location>
</feature>
<sequence>MDQDGPKKKKRRISADNAARQRVDEIFRQWQTERPDIDPVPVQIYGLIGRLHIQSTAFIDDVLEPYGLVRGTFDVLTALRRAGAPYNLTPKELTQSLLLSGAGLNSRLNKLEAQHYIARLPQPTDRRTIRIQLTASGEAVIDRAIPDVFNAQWARLNKLDKDAQHRLIDGLLQFADILDSTNGHDTAPPETK</sequence>
<dbReference type="Pfam" id="PF12802">
    <property type="entry name" value="MarR_2"/>
    <property type="match status" value="1"/>
</dbReference>
<comment type="caution">
    <text evidence="2">The sequence shown here is derived from an EMBL/GenBank/DDBJ whole genome shotgun (WGS) entry which is preliminary data.</text>
</comment>
<dbReference type="PANTHER" id="PTHR33164:SF104">
    <property type="entry name" value="TRANSCRIPTIONAL REGULATORY PROTEIN"/>
    <property type="match status" value="1"/>
</dbReference>
<dbReference type="PANTHER" id="PTHR33164">
    <property type="entry name" value="TRANSCRIPTIONAL REGULATOR, MARR FAMILY"/>
    <property type="match status" value="1"/>
</dbReference>
<protein>
    <submittedName>
        <fullName evidence="2">MarR family transcriptional regulator</fullName>
    </submittedName>
</protein>
<evidence type="ECO:0000313" key="2">
    <source>
        <dbReference type="EMBL" id="MCX8997019.1"/>
    </source>
</evidence>
<dbReference type="AlphaFoldDB" id="A0AAE3MZM0"/>
<organism evidence="2 3">
    <name type="scientific">Ectorhizobium quercum</name>
    <dbReference type="NCBI Taxonomy" id="2965071"/>
    <lineage>
        <taxon>Bacteria</taxon>
        <taxon>Pseudomonadati</taxon>
        <taxon>Pseudomonadota</taxon>
        <taxon>Alphaproteobacteria</taxon>
        <taxon>Hyphomicrobiales</taxon>
        <taxon>Rhizobiaceae</taxon>
        <taxon>Ectorhizobium</taxon>
    </lineage>
</organism>
<proteinExistence type="predicted"/>
<dbReference type="EMBL" id="JANFPI010000002">
    <property type="protein sequence ID" value="MCX8997019.1"/>
    <property type="molecule type" value="Genomic_DNA"/>
</dbReference>
<dbReference type="PROSITE" id="PS50995">
    <property type="entry name" value="HTH_MARR_2"/>
    <property type="match status" value="1"/>
</dbReference>
<dbReference type="GO" id="GO:0003700">
    <property type="term" value="F:DNA-binding transcription factor activity"/>
    <property type="evidence" value="ECO:0007669"/>
    <property type="project" value="InterPro"/>
</dbReference>